<dbReference type="Pfam" id="PF17768">
    <property type="entry name" value="RecJ_OB"/>
    <property type="match status" value="1"/>
</dbReference>
<feature type="domain" description="Single-stranded-DNA-specific exonuclease RecJ C-terminal" evidence="8">
    <location>
        <begin position="568"/>
        <end position="753"/>
    </location>
</feature>
<evidence type="ECO:0000256" key="3">
    <source>
        <dbReference type="ARBA" id="ARBA00022722"/>
    </source>
</evidence>
<dbReference type="InterPro" id="IPR038763">
    <property type="entry name" value="DHH_sf"/>
</dbReference>
<accession>A0A7X2XGG3</accession>
<dbReference type="AlphaFoldDB" id="A0A7X2XGG3"/>
<dbReference type="Proteomes" id="UP000443070">
    <property type="component" value="Unassembled WGS sequence"/>
</dbReference>
<dbReference type="InterPro" id="IPR018779">
    <property type="entry name" value="RecJ_C"/>
</dbReference>
<evidence type="ECO:0000259" key="9">
    <source>
        <dbReference type="Pfam" id="PF17768"/>
    </source>
</evidence>
<dbReference type="Pfam" id="PF01368">
    <property type="entry name" value="DHH"/>
    <property type="match status" value="1"/>
</dbReference>
<name>A0A7X2XGG3_9FIRM</name>
<evidence type="ECO:0000259" key="8">
    <source>
        <dbReference type="Pfam" id="PF10141"/>
    </source>
</evidence>
<feature type="domain" description="RecJ OB" evidence="9">
    <location>
        <begin position="463"/>
        <end position="562"/>
    </location>
</feature>
<dbReference type="GO" id="GO:0008409">
    <property type="term" value="F:5'-3' exonuclease activity"/>
    <property type="evidence" value="ECO:0007669"/>
    <property type="project" value="InterPro"/>
</dbReference>
<dbReference type="Pfam" id="PF02272">
    <property type="entry name" value="DHHA1"/>
    <property type="match status" value="1"/>
</dbReference>
<dbReference type="PANTHER" id="PTHR30255:SF2">
    <property type="entry name" value="SINGLE-STRANDED-DNA-SPECIFIC EXONUCLEASE RECJ"/>
    <property type="match status" value="1"/>
</dbReference>
<evidence type="ECO:0000256" key="5">
    <source>
        <dbReference type="ARBA" id="ARBA00022839"/>
    </source>
</evidence>
<dbReference type="PANTHER" id="PTHR30255">
    <property type="entry name" value="SINGLE-STRANDED-DNA-SPECIFIC EXONUCLEASE RECJ"/>
    <property type="match status" value="1"/>
</dbReference>
<evidence type="ECO:0000256" key="4">
    <source>
        <dbReference type="ARBA" id="ARBA00022801"/>
    </source>
</evidence>
<dbReference type="Pfam" id="PF10141">
    <property type="entry name" value="ssDNA-exonuc_C"/>
    <property type="match status" value="1"/>
</dbReference>
<feature type="domain" description="DHHA1" evidence="7">
    <location>
        <begin position="350"/>
        <end position="437"/>
    </location>
</feature>
<keyword evidence="4" id="KW-0378">Hydrolase</keyword>
<dbReference type="InterPro" id="IPR001667">
    <property type="entry name" value="DDH_dom"/>
</dbReference>
<dbReference type="Gene3D" id="3.90.1640.30">
    <property type="match status" value="1"/>
</dbReference>
<keyword evidence="12" id="KW-1185">Reference proteome</keyword>
<dbReference type="RefSeq" id="WP_155163974.1">
    <property type="nucleotide sequence ID" value="NZ_CAUDCT010000026.1"/>
</dbReference>
<dbReference type="Gene3D" id="3.10.310.30">
    <property type="match status" value="1"/>
</dbReference>
<evidence type="ECO:0000256" key="1">
    <source>
        <dbReference type="ARBA" id="ARBA00005915"/>
    </source>
</evidence>
<dbReference type="EMBL" id="WNBM01000003">
    <property type="protein sequence ID" value="MTT75960.1"/>
    <property type="molecule type" value="Genomic_DNA"/>
</dbReference>
<evidence type="ECO:0000313" key="12">
    <source>
        <dbReference type="Proteomes" id="UP000443070"/>
    </source>
</evidence>
<dbReference type="NCBIfam" id="TIGR00644">
    <property type="entry name" value="recJ"/>
    <property type="match status" value="1"/>
</dbReference>
<comment type="similarity">
    <text evidence="1">Belongs to the RecJ family.</text>
</comment>
<organism evidence="10 13">
    <name type="scientific">Phascolarctobacterium faecium</name>
    <dbReference type="NCBI Taxonomy" id="33025"/>
    <lineage>
        <taxon>Bacteria</taxon>
        <taxon>Bacillati</taxon>
        <taxon>Bacillota</taxon>
        <taxon>Negativicutes</taxon>
        <taxon>Acidaminococcales</taxon>
        <taxon>Acidaminococcaceae</taxon>
        <taxon>Phascolarctobacterium</taxon>
    </lineage>
</organism>
<dbReference type="EMBL" id="WNBW01000003">
    <property type="protein sequence ID" value="MTU04022.1"/>
    <property type="molecule type" value="Genomic_DNA"/>
</dbReference>
<keyword evidence="5 10" id="KW-0269">Exonuclease</keyword>
<evidence type="ECO:0000259" key="7">
    <source>
        <dbReference type="Pfam" id="PF02272"/>
    </source>
</evidence>
<protein>
    <recommendedName>
        <fullName evidence="2">Single-stranded-DNA-specific exonuclease RecJ</fullName>
    </recommendedName>
</protein>
<evidence type="ECO:0000313" key="10">
    <source>
        <dbReference type="EMBL" id="MTT75960.1"/>
    </source>
</evidence>
<dbReference type="InterPro" id="IPR004610">
    <property type="entry name" value="RecJ"/>
</dbReference>
<dbReference type="GO" id="GO:0003676">
    <property type="term" value="F:nucleic acid binding"/>
    <property type="evidence" value="ECO:0007669"/>
    <property type="project" value="InterPro"/>
</dbReference>
<gene>
    <name evidence="10" type="primary">recJ</name>
    <name evidence="10" type="ORF">GMD11_06770</name>
    <name evidence="11" type="ORF">GMD18_06415</name>
</gene>
<evidence type="ECO:0000313" key="13">
    <source>
        <dbReference type="Proteomes" id="UP000484547"/>
    </source>
</evidence>
<evidence type="ECO:0000259" key="6">
    <source>
        <dbReference type="Pfam" id="PF01368"/>
    </source>
</evidence>
<dbReference type="InterPro" id="IPR041122">
    <property type="entry name" value="RecJ_OB"/>
</dbReference>
<dbReference type="Proteomes" id="UP000484547">
    <property type="component" value="Unassembled WGS sequence"/>
</dbReference>
<feature type="domain" description="DDH" evidence="6">
    <location>
        <begin position="81"/>
        <end position="230"/>
    </location>
</feature>
<dbReference type="InterPro" id="IPR051673">
    <property type="entry name" value="SSDNA_exonuclease_RecJ"/>
</dbReference>
<dbReference type="SUPFAM" id="SSF64182">
    <property type="entry name" value="DHH phosphoesterases"/>
    <property type="match status" value="1"/>
</dbReference>
<sequence>MRKRKIWQLQKCDREYAAGIAADLGVSPVVVSVLLNRGVREKEEIREFLFGSEQPFHEPLLMKDMQKAAERILEAVKNGEQITVYGDYDVDGISASSLLYLYLQGLGAKVNTYIPKRKNEGYGLNNEALAALAEAGTTLLVTVDCGISGVDEVAAAPAGLEIIITDHHTPPDVLPAAYAIVNPHQRDCRYPFKYLSGVGVAFKLCQALHQMQHLTEPLWSELTELVALGTVADIVPLRGENRALVKLGLAAMENTGIVGLQKLIEHSGCPQQNISAENIGFILAPRLNAVGRLEHAQSAVELLVTDDAAKADMVAEQLNAENALRQEISRKIFIEAEAMLAQQERIETAIVLAKEGWHAGVIGIVASRLVDKYHLPTILISIDGEAAKGSCRSIPALDLYSALNECSELLLQFGGHHQAAGLTLRAARVESFKKRFLGVVRGRLEPADYQPRLKIECLLDKNEEVSLQLVRELAMLEPLGCDNQPPLFAFKDAVVHYPKAFGRDNNHLRFYTDYGKYNYHSIMWNGAADLACLYNNAVVDLAFMPKLNVWKDKESVNLQVVDFDQALQVYDYRNCNVSKETVLKNILQTSKKTVIYVNNTDFTPGSVSMMPDVQVLAYGEQAEATAENIIFYDFPQREIFINGALPVPDRSGKRLLLLYTRAEADKQCAELEKLYPGRSRLVHAYKELACTLRQQAVIDRADLLRSATDISEEALKVFEELDFIRDEHGKISFGSLQKNDLQNSPTFRGLQEEGRAAFASCQRNIQISPEEIIGLWQGNRFNK</sequence>
<proteinExistence type="inferred from homology"/>
<dbReference type="InterPro" id="IPR003156">
    <property type="entry name" value="DHHA1_dom"/>
</dbReference>
<reference evidence="12 13" key="1">
    <citation type="journal article" date="2019" name="Nat. Med.">
        <title>A library of human gut bacterial isolates paired with longitudinal multiomics data enables mechanistic microbiome research.</title>
        <authorList>
            <person name="Poyet M."/>
            <person name="Groussin M."/>
            <person name="Gibbons S.M."/>
            <person name="Avila-Pacheco J."/>
            <person name="Jiang X."/>
            <person name="Kearney S.M."/>
            <person name="Perrotta A.R."/>
            <person name="Berdy B."/>
            <person name="Zhao S."/>
            <person name="Lieberman T.D."/>
            <person name="Swanson P.K."/>
            <person name="Smith M."/>
            <person name="Roesemann S."/>
            <person name="Alexander J.E."/>
            <person name="Rich S.A."/>
            <person name="Livny J."/>
            <person name="Vlamakis H."/>
            <person name="Clish C."/>
            <person name="Bullock K."/>
            <person name="Deik A."/>
            <person name="Scott J."/>
            <person name="Pierce K.A."/>
            <person name="Xavier R.J."/>
            <person name="Alm E.J."/>
        </authorList>
    </citation>
    <scope>NUCLEOTIDE SEQUENCE [LARGE SCALE GENOMIC DNA]</scope>
    <source>
        <strain evidence="10 13">BIOML-A13</strain>
        <strain evidence="11 12">BIOML-A3</strain>
    </source>
</reference>
<dbReference type="GO" id="GO:0006281">
    <property type="term" value="P:DNA repair"/>
    <property type="evidence" value="ECO:0007669"/>
    <property type="project" value="InterPro"/>
</dbReference>
<keyword evidence="3" id="KW-0540">Nuclease</keyword>
<comment type="caution">
    <text evidence="10">The sequence shown here is derived from an EMBL/GenBank/DDBJ whole genome shotgun (WGS) entry which is preliminary data.</text>
</comment>
<dbReference type="GO" id="GO:0006310">
    <property type="term" value="P:DNA recombination"/>
    <property type="evidence" value="ECO:0007669"/>
    <property type="project" value="InterPro"/>
</dbReference>
<evidence type="ECO:0000256" key="2">
    <source>
        <dbReference type="ARBA" id="ARBA00019841"/>
    </source>
</evidence>
<evidence type="ECO:0000313" key="11">
    <source>
        <dbReference type="EMBL" id="MTU04022.1"/>
    </source>
</evidence>